<dbReference type="Proteomes" id="UP000039865">
    <property type="component" value="Unassembled WGS sequence"/>
</dbReference>
<dbReference type="OrthoDB" id="312254at2759"/>
<accession>A0A078ASX1</accession>
<protein>
    <submittedName>
        <fullName evidence="2">Uncharacterized protein</fullName>
    </submittedName>
</protein>
<dbReference type="InParanoid" id="A0A078ASX1"/>
<feature type="region of interest" description="Disordered" evidence="1">
    <location>
        <begin position="219"/>
        <end position="241"/>
    </location>
</feature>
<feature type="compositionally biased region" description="Low complexity" evidence="1">
    <location>
        <begin position="225"/>
        <end position="236"/>
    </location>
</feature>
<keyword evidence="3" id="KW-1185">Reference proteome</keyword>
<organism evidence="2 3">
    <name type="scientific">Stylonychia lemnae</name>
    <name type="common">Ciliate</name>
    <dbReference type="NCBI Taxonomy" id="5949"/>
    <lineage>
        <taxon>Eukaryota</taxon>
        <taxon>Sar</taxon>
        <taxon>Alveolata</taxon>
        <taxon>Ciliophora</taxon>
        <taxon>Intramacronucleata</taxon>
        <taxon>Spirotrichea</taxon>
        <taxon>Stichotrichia</taxon>
        <taxon>Sporadotrichida</taxon>
        <taxon>Oxytrichidae</taxon>
        <taxon>Stylonychinae</taxon>
        <taxon>Stylonychia</taxon>
    </lineage>
</organism>
<evidence type="ECO:0000313" key="3">
    <source>
        <dbReference type="Proteomes" id="UP000039865"/>
    </source>
</evidence>
<dbReference type="AlphaFoldDB" id="A0A078ASX1"/>
<sequence>MQQMASAIKKNTFLDAQLEPVIEESFDKTSLENFVMETQKISQAQTSKKHQPLDNSVDLREFPNADFYYKLVAKVNGKYFSIFDSNTEYVIGAHMEQQVKPDRGGGYYVYGSVQEAVFADVPFNKGGHYIAPRTILKVIAWGDQIKYTHGKIAFNHLLPVQDIGLPIGYKNSKESIKLALRHQEERKLKSKEYQYNNGLVRKKAKVGYEADKFENYFGTNSKPESSQSLRPQSSKSNYQKREVDVRITNEIQNGLNKMIEDLENQYR</sequence>
<evidence type="ECO:0000256" key="1">
    <source>
        <dbReference type="SAM" id="MobiDB-lite"/>
    </source>
</evidence>
<gene>
    <name evidence="2" type="primary">Contig1981.g2143</name>
    <name evidence="2" type="ORF">STYLEM_14645</name>
</gene>
<evidence type="ECO:0000313" key="2">
    <source>
        <dbReference type="EMBL" id="CDW85565.1"/>
    </source>
</evidence>
<dbReference type="EMBL" id="CCKQ01013853">
    <property type="protein sequence ID" value="CDW85565.1"/>
    <property type="molecule type" value="Genomic_DNA"/>
</dbReference>
<proteinExistence type="predicted"/>
<reference evidence="2 3" key="1">
    <citation type="submission" date="2014-06" db="EMBL/GenBank/DDBJ databases">
        <authorList>
            <person name="Swart Estienne"/>
        </authorList>
    </citation>
    <scope>NUCLEOTIDE SEQUENCE [LARGE SCALE GENOMIC DNA]</scope>
    <source>
        <strain evidence="2 3">130c</strain>
    </source>
</reference>
<name>A0A078ASX1_STYLE</name>